<gene>
    <name evidence="5" type="primary">sepF</name>
    <name evidence="6" type="ORF">F7Q99_01425</name>
</gene>
<organism evidence="6 7">
    <name type="scientific">Streptomyces kaniharaensis</name>
    <dbReference type="NCBI Taxonomy" id="212423"/>
    <lineage>
        <taxon>Bacteria</taxon>
        <taxon>Bacillati</taxon>
        <taxon>Actinomycetota</taxon>
        <taxon>Actinomycetes</taxon>
        <taxon>Kitasatosporales</taxon>
        <taxon>Streptomycetaceae</taxon>
        <taxon>Streptomyces</taxon>
    </lineage>
</organism>
<evidence type="ECO:0000256" key="1">
    <source>
        <dbReference type="ARBA" id="ARBA00022618"/>
    </source>
</evidence>
<dbReference type="InterPro" id="IPR007561">
    <property type="entry name" value="Cell_div_SepF/SepF-rel"/>
</dbReference>
<evidence type="ECO:0000313" key="7">
    <source>
        <dbReference type="Proteomes" id="UP000450000"/>
    </source>
</evidence>
<dbReference type="Proteomes" id="UP000450000">
    <property type="component" value="Unassembled WGS sequence"/>
</dbReference>
<dbReference type="Gene3D" id="3.30.110.150">
    <property type="entry name" value="SepF-like protein"/>
    <property type="match status" value="1"/>
</dbReference>
<proteinExistence type="inferred from homology"/>
<dbReference type="InterPro" id="IPR038594">
    <property type="entry name" value="SepF-like_sf"/>
</dbReference>
<evidence type="ECO:0000256" key="3">
    <source>
        <dbReference type="ARBA" id="ARBA00023306"/>
    </source>
</evidence>
<keyword evidence="7" id="KW-1185">Reference proteome</keyword>
<protein>
    <recommendedName>
        <fullName evidence="5">Cell division protein SepF</fullName>
    </recommendedName>
</protein>
<accession>A0A6N7KL95</accession>
<dbReference type="HAMAP" id="MF_01197">
    <property type="entry name" value="SepF"/>
    <property type="match status" value="1"/>
</dbReference>
<dbReference type="PANTHER" id="PTHR35798">
    <property type="entry name" value="CELL DIVISION PROTEIN SEPF"/>
    <property type="match status" value="1"/>
</dbReference>
<evidence type="ECO:0000256" key="5">
    <source>
        <dbReference type="HAMAP-Rule" id="MF_01197"/>
    </source>
</evidence>
<keyword evidence="3 5" id="KW-0131">Cell cycle</keyword>
<comment type="function">
    <text evidence="4 5">Cell division protein that is part of the divisome complex and is recruited early to the Z-ring. Probably stimulates Z-ring formation, perhaps through the cross-linking of FtsZ protofilaments. Its function overlaps with FtsA.</text>
</comment>
<reference evidence="6 7" key="1">
    <citation type="submission" date="2019-09" db="EMBL/GenBank/DDBJ databases">
        <title>Genome Sequences of Streptomyces kaniharaensis ATCC 21070.</title>
        <authorList>
            <person name="Zhu W."/>
            <person name="De Crecy-Lagard V."/>
            <person name="Richards N.G."/>
        </authorList>
    </citation>
    <scope>NUCLEOTIDE SEQUENCE [LARGE SCALE GENOMIC DNA]</scope>
    <source>
        <strain evidence="6 7">SF-557</strain>
    </source>
</reference>
<dbReference type="AlphaFoldDB" id="A0A6N7KL95"/>
<sequence length="189" mass="20461">MMVPGSARVSGAARLVRGSRAGTGPVNSAILGQFRRVDDVSKRHAHPGGRDRDEAGRRGMGALRDEHHNGWLMPSGTYSAAVYDDEWVEPETVSSVPAPAKIVSLRPTGFEAARTVGEHIRASTPVVMDLTEMDEAEAKRMVDFASGLVFGTQGGIERIARRVFLLTPADVEVMVIDRPLDDTGFYNQS</sequence>
<evidence type="ECO:0000256" key="4">
    <source>
        <dbReference type="ARBA" id="ARBA00044936"/>
    </source>
</evidence>
<dbReference type="GO" id="GO:0043093">
    <property type="term" value="P:FtsZ-dependent cytokinesis"/>
    <property type="evidence" value="ECO:0007669"/>
    <property type="project" value="UniProtKB-UniRule"/>
</dbReference>
<comment type="subunit">
    <text evidence="5">Homodimer. Interacts with FtsZ.</text>
</comment>
<dbReference type="PANTHER" id="PTHR35798:SF1">
    <property type="entry name" value="CELL DIVISION PROTEIN SEPF"/>
    <property type="match status" value="1"/>
</dbReference>
<dbReference type="Pfam" id="PF04472">
    <property type="entry name" value="SepF"/>
    <property type="match status" value="1"/>
</dbReference>
<dbReference type="EMBL" id="WBOF01000001">
    <property type="protein sequence ID" value="MQS10974.1"/>
    <property type="molecule type" value="Genomic_DNA"/>
</dbReference>
<keyword evidence="5" id="KW-0963">Cytoplasm</keyword>
<evidence type="ECO:0000256" key="2">
    <source>
        <dbReference type="ARBA" id="ARBA00023210"/>
    </source>
</evidence>
<keyword evidence="2 5" id="KW-0717">Septation</keyword>
<comment type="caution">
    <text evidence="6">The sequence shown here is derived from an EMBL/GenBank/DDBJ whole genome shotgun (WGS) entry which is preliminary data.</text>
</comment>
<dbReference type="GO" id="GO:0000917">
    <property type="term" value="P:division septum assembly"/>
    <property type="evidence" value="ECO:0007669"/>
    <property type="project" value="UniProtKB-KW"/>
</dbReference>
<dbReference type="OrthoDB" id="3731101at2"/>
<keyword evidence="1 5" id="KW-0132">Cell division</keyword>
<dbReference type="InterPro" id="IPR023052">
    <property type="entry name" value="Cell_div_SepF"/>
</dbReference>
<comment type="subcellular location">
    <subcellularLocation>
        <location evidence="5">Cytoplasm</location>
    </subcellularLocation>
    <text evidence="5">Localizes to the division site, in a FtsZ-dependent manner.</text>
</comment>
<comment type="similarity">
    <text evidence="5">Belongs to the SepF family.</text>
</comment>
<name>A0A6N7KL95_9ACTN</name>
<dbReference type="GO" id="GO:0005737">
    <property type="term" value="C:cytoplasm"/>
    <property type="evidence" value="ECO:0007669"/>
    <property type="project" value="UniProtKB-SubCell"/>
</dbReference>
<evidence type="ECO:0000313" key="6">
    <source>
        <dbReference type="EMBL" id="MQS10974.1"/>
    </source>
</evidence>